<dbReference type="AlphaFoldDB" id="A0A081C3A4"/>
<dbReference type="EMBL" id="DF820469">
    <property type="protein sequence ID" value="GAK59059.1"/>
    <property type="molecule type" value="Genomic_DNA"/>
</dbReference>
<organism evidence="1 2">
    <name type="scientific">Vecturithrix granuli</name>
    <dbReference type="NCBI Taxonomy" id="1499967"/>
    <lineage>
        <taxon>Bacteria</taxon>
        <taxon>Candidatus Moduliflexota</taxon>
        <taxon>Candidatus Vecturitrichia</taxon>
        <taxon>Candidatus Vecturitrichales</taxon>
        <taxon>Candidatus Vecturitrichaceae</taxon>
        <taxon>Candidatus Vecturithrix</taxon>
    </lineage>
</organism>
<gene>
    <name evidence="1" type="ORF">U27_06035</name>
</gene>
<sequence length="62" mass="7382">MSQYVINTQALVKLLNGKKSSMRQLTRFSRKPKKENILSSFQQLYCQIPQYSDIHQRSDYLE</sequence>
<proteinExistence type="predicted"/>
<accession>A0A081C3A4</accession>
<evidence type="ECO:0000313" key="2">
    <source>
        <dbReference type="Proteomes" id="UP000030661"/>
    </source>
</evidence>
<evidence type="ECO:0000313" key="1">
    <source>
        <dbReference type="EMBL" id="GAK59059.1"/>
    </source>
</evidence>
<keyword evidence="2" id="KW-1185">Reference proteome</keyword>
<reference evidence="1 2" key="1">
    <citation type="journal article" date="2015" name="PeerJ">
        <title>First genomic representation of candidate bacterial phylum KSB3 points to enhanced environmental sensing as a trigger of wastewater bulking.</title>
        <authorList>
            <person name="Sekiguchi Y."/>
            <person name="Ohashi A."/>
            <person name="Parks D.H."/>
            <person name="Yamauchi T."/>
            <person name="Tyson G.W."/>
            <person name="Hugenholtz P."/>
        </authorList>
    </citation>
    <scope>NUCLEOTIDE SEQUENCE [LARGE SCALE GENOMIC DNA]</scope>
</reference>
<dbReference type="STRING" id="1499967.U27_06035"/>
<protein>
    <submittedName>
        <fullName evidence="1">Uncharacterized protein</fullName>
    </submittedName>
</protein>
<name>A0A081C3A4_VECG1</name>
<dbReference type="Proteomes" id="UP000030661">
    <property type="component" value="Unassembled WGS sequence"/>
</dbReference>
<dbReference type="HOGENOM" id="CLU_2894865_0_0_0"/>